<dbReference type="GO" id="GO:0007059">
    <property type="term" value="P:chromosome segregation"/>
    <property type="evidence" value="ECO:0007669"/>
    <property type="project" value="TreeGrafter"/>
</dbReference>
<dbReference type="RefSeq" id="XP_011773130.1">
    <property type="nucleotide sequence ID" value="XM_011774828.1"/>
</dbReference>
<keyword evidence="3 6" id="KW-0547">Nucleotide-binding</keyword>
<evidence type="ECO:0000256" key="2">
    <source>
        <dbReference type="ARBA" id="ARBA00022679"/>
    </source>
</evidence>
<feature type="coiled-coil region" evidence="7">
    <location>
        <begin position="112"/>
        <end position="139"/>
    </location>
</feature>
<sequence length="647" mass="73289">MKNIEVNPQRKRSREAPPGAEAAESVEEQRLSESYWESKGARSNSASRLSPEIPGDSACMYEYVSGPTAVSISGGNSGNSPGGTHPSERKLKQATLPSYGLVNDTAVFRKELADRDAQIDELREKLAAVETRMSERETTLINTQAQLQEVMDRNNRYQVVLRQEMLRAARQGRCDARRALHLKHFELGQIAVWHSNGREVWVEGNKMRQLTMQLEELSVRRDEVEELKKTAEKRARQILRSNDEDSMAPEVQAALMEAQEAALLYTAEFAALGSAIQSLKQQQQDLNHEKKVFLKEIRRVNDEDASAFVAVPALGHNGRYVMMHLLGKGGFSEVWKAFDLQEARYVACKIHRVQREWSQQVRQHYRDRAVRELKIMRMLEHPHLTRLFDAFDHGTATFVSVMEFSAGTDLDTHLKRCGTLREVEARLIIMQVVSALRYFAAQDQPVIHYDLKPANILFHSSNQSSLLIKITDFGLSKLIPKRDGTNDNPTIELTSQGAGTYWYLPPECFDTTATPRISNKVDVWSCGVIFYQMLFGRRPFAEGESQQQIWQNKLIVSSAHTLTFPDTPRVSQEAKDLIQKCLEYHPADRYDVMQLSQDPYLQRNTRRSARADRALPAAAQHSAATAPVMAHGMPLTSSVEEKLSNLP</sequence>
<dbReference type="Gene3D" id="1.10.510.10">
    <property type="entry name" value="Transferase(Phosphotransferase) domain 1"/>
    <property type="match status" value="1"/>
</dbReference>
<dbReference type="FunFam" id="1.10.510.10:FF:000698">
    <property type="entry name" value="Serine/threonine-protein kinase tousled-like 1"/>
    <property type="match status" value="1"/>
</dbReference>
<dbReference type="CDD" id="cd13990">
    <property type="entry name" value="STKc_TLK"/>
    <property type="match status" value="1"/>
</dbReference>
<evidence type="ECO:0000313" key="10">
    <source>
        <dbReference type="EMBL" id="CBH10843.1"/>
    </source>
</evidence>
<reference evidence="11" key="1">
    <citation type="journal article" date="2010" name="PLoS Negl. Trop. Dis.">
        <title>The genome sequence of Trypanosoma brucei gambiense, causative agent of chronic human african trypanosomiasis.</title>
        <authorList>
            <person name="Jackson A.P."/>
            <person name="Sanders M."/>
            <person name="Berry A."/>
            <person name="McQuillan J."/>
            <person name="Aslett M.A."/>
            <person name="Quail M.A."/>
            <person name="Chukualim B."/>
            <person name="Capewell P."/>
            <person name="MacLeod A."/>
            <person name="Melville S.E."/>
            <person name="Gibson W."/>
            <person name="Barry J.D."/>
            <person name="Berriman M."/>
            <person name="Hertz-Fowler C."/>
        </authorList>
    </citation>
    <scope>NUCLEOTIDE SEQUENCE [LARGE SCALE GENOMIC DNA]</scope>
    <source>
        <strain evidence="11">MHOM/CI/86/DAL972</strain>
    </source>
</reference>
<dbReference type="GO" id="GO:0005634">
    <property type="term" value="C:nucleus"/>
    <property type="evidence" value="ECO:0007669"/>
    <property type="project" value="TreeGrafter"/>
</dbReference>
<feature type="domain" description="Protein kinase" evidence="9">
    <location>
        <begin position="320"/>
        <end position="601"/>
    </location>
</feature>
<dbReference type="Pfam" id="PF00069">
    <property type="entry name" value="Pkinase"/>
    <property type="match status" value="1"/>
</dbReference>
<dbReference type="EMBL" id="FN554967">
    <property type="protein sequence ID" value="CBH10843.1"/>
    <property type="molecule type" value="Genomic_DNA"/>
</dbReference>
<evidence type="ECO:0000256" key="6">
    <source>
        <dbReference type="PROSITE-ProRule" id="PRU10141"/>
    </source>
</evidence>
<dbReference type="VEuPathDB" id="TriTrypDB:Tbg972.4.5370"/>
<dbReference type="InterPro" id="IPR008271">
    <property type="entry name" value="Ser/Thr_kinase_AS"/>
</dbReference>
<evidence type="ECO:0000256" key="1">
    <source>
        <dbReference type="ARBA" id="ARBA00022527"/>
    </source>
</evidence>
<evidence type="ECO:0000256" key="3">
    <source>
        <dbReference type="ARBA" id="ARBA00022741"/>
    </source>
</evidence>
<feature type="region of interest" description="Disordered" evidence="8">
    <location>
        <begin position="1"/>
        <end position="54"/>
    </location>
</feature>
<accession>C9ZMG9</accession>
<keyword evidence="4 10" id="KW-0418">Kinase</keyword>
<evidence type="ECO:0000256" key="4">
    <source>
        <dbReference type="ARBA" id="ARBA00022777"/>
    </source>
</evidence>
<dbReference type="InterPro" id="IPR011009">
    <property type="entry name" value="Kinase-like_dom_sf"/>
</dbReference>
<dbReference type="PANTHER" id="PTHR22974">
    <property type="entry name" value="MIXED LINEAGE PROTEIN KINASE"/>
    <property type="match status" value="1"/>
</dbReference>
<evidence type="ECO:0000313" key="11">
    <source>
        <dbReference type="Proteomes" id="UP000002316"/>
    </source>
</evidence>
<dbReference type="PROSITE" id="PS00108">
    <property type="entry name" value="PROTEIN_KINASE_ST"/>
    <property type="match status" value="1"/>
</dbReference>
<dbReference type="Proteomes" id="UP000002316">
    <property type="component" value="Chromosome 4"/>
</dbReference>
<organism evidence="10 11">
    <name type="scientific">Trypanosoma brucei gambiense (strain MHOM/CI/86/DAL972)</name>
    <dbReference type="NCBI Taxonomy" id="679716"/>
    <lineage>
        <taxon>Eukaryota</taxon>
        <taxon>Discoba</taxon>
        <taxon>Euglenozoa</taxon>
        <taxon>Kinetoplastea</taxon>
        <taxon>Metakinetoplastina</taxon>
        <taxon>Trypanosomatida</taxon>
        <taxon>Trypanosomatidae</taxon>
        <taxon>Trypanosoma</taxon>
    </lineage>
</organism>
<evidence type="ECO:0000256" key="5">
    <source>
        <dbReference type="ARBA" id="ARBA00022840"/>
    </source>
</evidence>
<feature type="compositionally biased region" description="Low complexity" evidence="8">
    <location>
        <begin position="614"/>
        <end position="626"/>
    </location>
</feature>
<keyword evidence="7" id="KW-0175">Coiled coil</keyword>
<dbReference type="GeneID" id="23859997"/>
<evidence type="ECO:0000256" key="7">
    <source>
        <dbReference type="SAM" id="Coils"/>
    </source>
</evidence>
<keyword evidence="1" id="KW-0723">Serine/threonine-protein kinase</keyword>
<dbReference type="InterPro" id="IPR017441">
    <property type="entry name" value="Protein_kinase_ATP_BS"/>
</dbReference>
<dbReference type="GO" id="GO:0035556">
    <property type="term" value="P:intracellular signal transduction"/>
    <property type="evidence" value="ECO:0007669"/>
    <property type="project" value="TreeGrafter"/>
</dbReference>
<feature type="binding site" evidence="6">
    <location>
        <position position="349"/>
    </location>
    <ligand>
        <name>ATP</name>
        <dbReference type="ChEBI" id="CHEBI:30616"/>
    </ligand>
</feature>
<dbReference type="PROSITE" id="PS00107">
    <property type="entry name" value="PROTEIN_KINASE_ATP"/>
    <property type="match status" value="1"/>
</dbReference>
<dbReference type="PROSITE" id="PS50011">
    <property type="entry name" value="PROTEIN_KINASE_DOM"/>
    <property type="match status" value="1"/>
</dbReference>
<dbReference type="PANTHER" id="PTHR22974:SF23">
    <property type="entry name" value="TOUSLED-LIKE KINASE, ISOFORM G"/>
    <property type="match status" value="1"/>
</dbReference>
<name>C9ZMG9_TRYB9</name>
<dbReference type="GO" id="GO:0005524">
    <property type="term" value="F:ATP binding"/>
    <property type="evidence" value="ECO:0007669"/>
    <property type="project" value="UniProtKB-UniRule"/>
</dbReference>
<dbReference type="OrthoDB" id="346907at2759"/>
<protein>
    <submittedName>
        <fullName evidence="10">Protein kinase, putative</fullName>
    </submittedName>
</protein>
<proteinExistence type="predicted"/>
<feature type="region of interest" description="Disordered" evidence="8">
    <location>
        <begin position="605"/>
        <end position="629"/>
    </location>
</feature>
<keyword evidence="2" id="KW-0808">Transferase</keyword>
<dbReference type="AlphaFoldDB" id="C9ZMG9"/>
<dbReference type="InterPro" id="IPR000719">
    <property type="entry name" value="Prot_kinase_dom"/>
</dbReference>
<dbReference type="KEGG" id="tbg:TbgDal_IV5370"/>
<dbReference type="SMART" id="SM00220">
    <property type="entry name" value="S_TKc"/>
    <property type="match status" value="1"/>
</dbReference>
<dbReference type="GO" id="GO:0004674">
    <property type="term" value="F:protein serine/threonine kinase activity"/>
    <property type="evidence" value="ECO:0007669"/>
    <property type="project" value="UniProtKB-KW"/>
</dbReference>
<dbReference type="SUPFAM" id="SSF56112">
    <property type="entry name" value="Protein kinase-like (PK-like)"/>
    <property type="match status" value="1"/>
</dbReference>
<evidence type="ECO:0000259" key="9">
    <source>
        <dbReference type="PROSITE" id="PS50011"/>
    </source>
</evidence>
<feature type="coiled-coil region" evidence="7">
    <location>
        <begin position="207"/>
        <end position="241"/>
    </location>
</feature>
<evidence type="ECO:0000256" key="8">
    <source>
        <dbReference type="SAM" id="MobiDB-lite"/>
    </source>
</evidence>
<gene>
    <name evidence="10" type="ORF">TbgDal_IV5370</name>
</gene>
<keyword evidence="5 6" id="KW-0067">ATP-binding</keyword>